<reference evidence="10 11" key="1">
    <citation type="journal article" date="2013" name="Nature">
        <title>Insights into bilaterian evolution from three spiralian genomes.</title>
        <authorList>
            <person name="Simakov O."/>
            <person name="Marletaz F."/>
            <person name="Cho S.J."/>
            <person name="Edsinger-Gonzales E."/>
            <person name="Havlak P."/>
            <person name="Hellsten U."/>
            <person name="Kuo D.H."/>
            <person name="Larsson T."/>
            <person name="Lv J."/>
            <person name="Arendt D."/>
            <person name="Savage R."/>
            <person name="Osoegawa K."/>
            <person name="de Jong P."/>
            <person name="Grimwood J."/>
            <person name="Chapman J.A."/>
            <person name="Shapiro H."/>
            <person name="Aerts A."/>
            <person name="Otillar R.P."/>
            <person name="Terry A.Y."/>
            <person name="Boore J.L."/>
            <person name="Grigoriev I.V."/>
            <person name="Lindberg D.R."/>
            <person name="Seaver E.C."/>
            <person name="Weisblat D.A."/>
            <person name="Putnam N.H."/>
            <person name="Rokhsar D.S."/>
        </authorList>
    </citation>
    <scope>NUCLEOTIDE SEQUENCE [LARGE SCALE GENOMIC DNA]</scope>
</reference>
<dbReference type="GO" id="GO:0060236">
    <property type="term" value="P:regulation of mitotic spindle organization"/>
    <property type="evidence" value="ECO:0007669"/>
    <property type="project" value="InterPro"/>
</dbReference>
<dbReference type="InterPro" id="IPR027329">
    <property type="entry name" value="TPX2_C"/>
</dbReference>
<evidence type="ECO:0000259" key="8">
    <source>
        <dbReference type="Pfam" id="PF06886"/>
    </source>
</evidence>
<evidence type="ECO:0000256" key="6">
    <source>
        <dbReference type="ARBA" id="ARBA00023242"/>
    </source>
</evidence>
<evidence type="ECO:0000313" key="10">
    <source>
        <dbReference type="EMBL" id="ESO82677.1"/>
    </source>
</evidence>
<dbReference type="EMBL" id="KB203854">
    <property type="protein sequence ID" value="ESO82677.1"/>
    <property type="molecule type" value="Genomic_DNA"/>
</dbReference>
<dbReference type="InterPro" id="IPR009675">
    <property type="entry name" value="TPX2_fam"/>
</dbReference>
<dbReference type="Proteomes" id="UP000030746">
    <property type="component" value="Unassembled WGS sequence"/>
</dbReference>
<keyword evidence="4" id="KW-0963">Cytoplasm</keyword>
<feature type="non-terminal residue" evidence="10">
    <location>
        <position position="1"/>
    </location>
</feature>
<feature type="region of interest" description="Disordered" evidence="7">
    <location>
        <begin position="503"/>
        <end position="522"/>
    </location>
</feature>
<feature type="region of interest" description="Disordered" evidence="7">
    <location>
        <begin position="458"/>
        <end position="491"/>
    </location>
</feature>
<dbReference type="PANTHER" id="PTHR14326:SF44">
    <property type="entry name" value="TARGETING PROTEIN FOR XKLP2"/>
    <property type="match status" value="1"/>
</dbReference>
<evidence type="ECO:0000259" key="9">
    <source>
        <dbReference type="Pfam" id="PF12214"/>
    </source>
</evidence>
<dbReference type="GeneID" id="20230431"/>
<evidence type="ECO:0000256" key="3">
    <source>
        <dbReference type="ARBA" id="ARBA00005885"/>
    </source>
</evidence>
<dbReference type="PANTHER" id="PTHR14326">
    <property type="entry name" value="TARGETING PROTEIN FOR XKLP2"/>
    <property type="match status" value="1"/>
</dbReference>
<keyword evidence="5" id="KW-0206">Cytoskeleton</keyword>
<comment type="subcellular location">
    <subcellularLocation>
        <location evidence="2">Cytoplasm</location>
        <location evidence="2">Cytoskeleton</location>
        <location evidence="2">Spindle</location>
    </subcellularLocation>
    <subcellularLocation>
        <location evidence="1">Nucleus</location>
    </subcellularLocation>
</comment>
<proteinExistence type="inferred from homology"/>
<evidence type="ECO:0000256" key="1">
    <source>
        <dbReference type="ARBA" id="ARBA00004123"/>
    </source>
</evidence>
<evidence type="ECO:0000256" key="5">
    <source>
        <dbReference type="ARBA" id="ARBA00023212"/>
    </source>
</evidence>
<dbReference type="RefSeq" id="XP_009066478.1">
    <property type="nucleotide sequence ID" value="XM_009068230.1"/>
</dbReference>
<dbReference type="CTD" id="20230431"/>
<organism evidence="10 11">
    <name type="scientific">Lottia gigantea</name>
    <name type="common">Giant owl limpet</name>
    <dbReference type="NCBI Taxonomy" id="225164"/>
    <lineage>
        <taxon>Eukaryota</taxon>
        <taxon>Metazoa</taxon>
        <taxon>Spiralia</taxon>
        <taxon>Lophotrochozoa</taxon>
        <taxon>Mollusca</taxon>
        <taxon>Gastropoda</taxon>
        <taxon>Patellogastropoda</taxon>
        <taxon>Lottioidea</taxon>
        <taxon>Lottiidae</taxon>
        <taxon>Lottia</taxon>
    </lineage>
</organism>
<evidence type="ECO:0008006" key="12">
    <source>
        <dbReference type="Google" id="ProtNLM"/>
    </source>
</evidence>
<evidence type="ECO:0000256" key="2">
    <source>
        <dbReference type="ARBA" id="ARBA00004186"/>
    </source>
</evidence>
<dbReference type="Pfam" id="PF12214">
    <property type="entry name" value="TPX2_importin"/>
    <property type="match status" value="1"/>
</dbReference>
<comment type="similarity">
    <text evidence="3">Belongs to the TPX2 family.</text>
</comment>
<feature type="domain" description="TPX2 central" evidence="9">
    <location>
        <begin position="146"/>
        <end position="271"/>
    </location>
</feature>
<dbReference type="Pfam" id="PF06886">
    <property type="entry name" value="TPX2"/>
    <property type="match status" value="1"/>
</dbReference>
<sequence length="522" mass="60898">RVVKNSEEQELEKIAELQRQMVQRRKLAEESLKKLKEGGAAVPVIKGRSDKNIEQENKSQNRLKGFFSNIKDKMKSGSVSVQNIHYSKCEKERSKQSVDNNKFESMAERILNFQKGTPERFHTRAKDRCKGLKRLRSNSKSPQKVKITMPHTPNLQCTRRNRPIRVPSHQQLEEKEIEEMKKNQFHARPVNTKILEQTTGIKQIVKKPTTKVEGFNLSSDKRVKDREASKVKDEEKFVFHAQPVNNKILEGVVGVKPAKEIPGTVPQSPAFALKNRVRLPVEIPEDKHDKIHRARHVPHYGLPFQPKISHKTTVMQPFSFENRDRERAAKKEAKIQQVLDDEQKAREFHAQPMPQLDEPVGIPEKQGKKWTMPVPFEFEVDFRSSRRAEDSQSRNEEDMLSDDKTVFKARPLTVIYQEPFVPKKSTKPLTDVSDFELFTERRAAKRESYEMYKKYKEAEIDAQKRQREHEEMEAEKERIARERQETVHKANPIRSFAAVKIHHSDKPLTKAESPHFSDRFKI</sequence>
<dbReference type="AlphaFoldDB" id="V3ZEZ4"/>
<dbReference type="HOGENOM" id="CLU_022592_0_0_1"/>
<dbReference type="GO" id="GO:0005874">
    <property type="term" value="C:microtubule"/>
    <property type="evidence" value="ECO:0007669"/>
    <property type="project" value="InterPro"/>
</dbReference>
<dbReference type="STRING" id="225164.V3ZEZ4"/>
<protein>
    <recommendedName>
        <fullName evidence="12">TPX2 C-terminal domain-containing protein</fullName>
    </recommendedName>
</protein>
<dbReference type="InterPro" id="IPR027330">
    <property type="entry name" value="TPX2_central_dom"/>
</dbReference>
<dbReference type="GO" id="GO:0005819">
    <property type="term" value="C:spindle"/>
    <property type="evidence" value="ECO:0007669"/>
    <property type="project" value="UniProtKB-SubCell"/>
</dbReference>
<name>V3ZEZ4_LOTGI</name>
<gene>
    <name evidence="10" type="ORF">LOTGIDRAFT_109083</name>
</gene>
<feature type="compositionally biased region" description="Basic and acidic residues" evidence="7">
    <location>
        <begin position="458"/>
        <end position="488"/>
    </location>
</feature>
<evidence type="ECO:0000313" key="11">
    <source>
        <dbReference type="Proteomes" id="UP000030746"/>
    </source>
</evidence>
<dbReference type="GO" id="GO:0005634">
    <property type="term" value="C:nucleus"/>
    <property type="evidence" value="ECO:0007669"/>
    <property type="project" value="UniProtKB-SubCell"/>
</dbReference>
<keyword evidence="6" id="KW-0539">Nucleus</keyword>
<dbReference type="OrthoDB" id="1684416at2759"/>
<dbReference type="OMA" id="XGVPEKK"/>
<dbReference type="KEGG" id="lgi:LOTGIDRAFT_109083"/>
<accession>V3ZEZ4</accession>
<evidence type="ECO:0000256" key="7">
    <source>
        <dbReference type="SAM" id="MobiDB-lite"/>
    </source>
</evidence>
<feature type="domain" description="TPX2 C-terminal" evidence="8">
    <location>
        <begin position="435"/>
        <end position="510"/>
    </location>
</feature>
<keyword evidence="11" id="KW-1185">Reference proteome</keyword>
<evidence type="ECO:0000256" key="4">
    <source>
        <dbReference type="ARBA" id="ARBA00022490"/>
    </source>
</evidence>